<dbReference type="InterPro" id="IPR000835">
    <property type="entry name" value="HTH_MarR-typ"/>
</dbReference>
<dbReference type="SMART" id="SM00347">
    <property type="entry name" value="HTH_MARR"/>
    <property type="match status" value="1"/>
</dbReference>
<dbReference type="InterPro" id="IPR036390">
    <property type="entry name" value="WH_DNA-bd_sf"/>
</dbReference>
<organism evidence="2 3">
    <name type="scientific">Martelella mediterranea</name>
    <dbReference type="NCBI Taxonomy" id="293089"/>
    <lineage>
        <taxon>Bacteria</taxon>
        <taxon>Pseudomonadati</taxon>
        <taxon>Pseudomonadota</taxon>
        <taxon>Alphaproteobacteria</taxon>
        <taxon>Hyphomicrobiales</taxon>
        <taxon>Aurantimonadaceae</taxon>
        <taxon>Martelella</taxon>
    </lineage>
</organism>
<dbReference type="GO" id="GO:0006950">
    <property type="term" value="P:response to stress"/>
    <property type="evidence" value="ECO:0007669"/>
    <property type="project" value="TreeGrafter"/>
</dbReference>
<dbReference type="GO" id="GO:0003700">
    <property type="term" value="F:DNA-binding transcription factor activity"/>
    <property type="evidence" value="ECO:0007669"/>
    <property type="project" value="InterPro"/>
</dbReference>
<dbReference type="PANTHER" id="PTHR33164:SF57">
    <property type="entry name" value="MARR-FAMILY TRANSCRIPTIONAL REGULATOR"/>
    <property type="match status" value="1"/>
</dbReference>
<proteinExistence type="predicted"/>
<reference evidence="2 3" key="1">
    <citation type="submission" date="2019-03" db="EMBL/GenBank/DDBJ databases">
        <title>Freshwater and sediment microbial communities from various areas in North America, analyzing microbe dynamics in response to fracking.</title>
        <authorList>
            <person name="Lamendella R."/>
        </authorList>
    </citation>
    <scope>NUCLEOTIDE SEQUENCE [LARGE SCALE GENOMIC DNA]</scope>
    <source>
        <strain evidence="2 3">175.2</strain>
    </source>
</reference>
<dbReference type="OrthoDB" id="7774677at2"/>
<dbReference type="PROSITE" id="PS50995">
    <property type="entry name" value="HTH_MARR_2"/>
    <property type="match status" value="1"/>
</dbReference>
<evidence type="ECO:0000313" key="3">
    <source>
        <dbReference type="Proteomes" id="UP000295097"/>
    </source>
</evidence>
<dbReference type="InterPro" id="IPR039422">
    <property type="entry name" value="MarR/SlyA-like"/>
</dbReference>
<dbReference type="Proteomes" id="UP000295097">
    <property type="component" value="Unassembled WGS sequence"/>
</dbReference>
<evidence type="ECO:0000313" key="2">
    <source>
        <dbReference type="EMBL" id="TCT35281.1"/>
    </source>
</evidence>
<accession>A0A4R3NK99</accession>
<feature type="domain" description="HTH marR-type" evidence="1">
    <location>
        <begin position="14"/>
        <end position="153"/>
    </location>
</feature>
<dbReference type="PRINTS" id="PR00598">
    <property type="entry name" value="HTHMARR"/>
</dbReference>
<dbReference type="RefSeq" id="WP_132313149.1">
    <property type="nucleotide sequence ID" value="NZ_SMAR01000027.1"/>
</dbReference>
<comment type="caution">
    <text evidence="2">The sequence shown here is derived from an EMBL/GenBank/DDBJ whole genome shotgun (WGS) entry which is preliminary data.</text>
</comment>
<dbReference type="SUPFAM" id="SSF46785">
    <property type="entry name" value="Winged helix' DNA-binding domain"/>
    <property type="match status" value="1"/>
</dbReference>
<dbReference type="Gene3D" id="1.10.10.10">
    <property type="entry name" value="Winged helix-like DNA-binding domain superfamily/Winged helix DNA-binding domain"/>
    <property type="match status" value="1"/>
</dbReference>
<dbReference type="InterPro" id="IPR036388">
    <property type="entry name" value="WH-like_DNA-bd_sf"/>
</dbReference>
<dbReference type="AlphaFoldDB" id="A0A4R3NK99"/>
<name>A0A4R3NK99_9HYPH</name>
<keyword evidence="3" id="KW-1185">Reference proteome</keyword>
<sequence>MDASDSDRKGGASLKRLSATMTRNQLLMRRRVISRVTIAAVAPALEVTHLDVLDLVKRLEADGEVTIGAVAEGMRIDPSRASRIVAELVSQGHLERRICQSDARRSILVVTADGEALVSKIHAVKRRLLETITEDWNAEELEAFTALYERFVSALEDYAHDYAHQHCQGSEG</sequence>
<dbReference type="Pfam" id="PF12802">
    <property type="entry name" value="MarR_2"/>
    <property type="match status" value="1"/>
</dbReference>
<protein>
    <submittedName>
        <fullName evidence="2">MarR family transcriptional regulator</fullName>
    </submittedName>
</protein>
<gene>
    <name evidence="2" type="ORF">EDC90_102719</name>
</gene>
<evidence type="ECO:0000259" key="1">
    <source>
        <dbReference type="PROSITE" id="PS50995"/>
    </source>
</evidence>
<dbReference type="EMBL" id="SMAR01000027">
    <property type="protein sequence ID" value="TCT35281.1"/>
    <property type="molecule type" value="Genomic_DNA"/>
</dbReference>
<dbReference type="PANTHER" id="PTHR33164">
    <property type="entry name" value="TRANSCRIPTIONAL REGULATOR, MARR FAMILY"/>
    <property type="match status" value="1"/>
</dbReference>